<dbReference type="Gene3D" id="3.30.360.10">
    <property type="entry name" value="Dihydrodipicolinate Reductase, domain 2"/>
    <property type="match status" value="1"/>
</dbReference>
<dbReference type="Gene3D" id="3.40.50.720">
    <property type="entry name" value="NAD(P)-binding Rossmann-like Domain"/>
    <property type="match status" value="1"/>
</dbReference>
<feature type="domain" description="GFO/IDH/MocA-like oxidoreductase" evidence="2">
    <location>
        <begin position="130"/>
        <end position="234"/>
    </location>
</feature>
<dbReference type="InterPro" id="IPR000683">
    <property type="entry name" value="Gfo/Idh/MocA-like_OxRdtase_N"/>
</dbReference>
<dbReference type="GO" id="GO:0000166">
    <property type="term" value="F:nucleotide binding"/>
    <property type="evidence" value="ECO:0007669"/>
    <property type="project" value="InterPro"/>
</dbReference>
<dbReference type="Pfam" id="PF22725">
    <property type="entry name" value="GFO_IDH_MocA_C3"/>
    <property type="match status" value="1"/>
</dbReference>
<dbReference type="RefSeq" id="WP_104371847.1">
    <property type="nucleotide sequence ID" value="NZ_BFAV01000102.1"/>
</dbReference>
<feature type="domain" description="Gfo/Idh/MocA-like oxidoreductase N-terminal" evidence="1">
    <location>
        <begin position="3"/>
        <end position="121"/>
    </location>
</feature>
<proteinExistence type="predicted"/>
<keyword evidence="4" id="KW-1185">Reference proteome</keyword>
<name>A0A2L2XBJ6_9FIRM</name>
<dbReference type="PANTHER" id="PTHR43377">
    <property type="entry name" value="BILIVERDIN REDUCTASE A"/>
    <property type="match status" value="1"/>
</dbReference>
<evidence type="ECO:0000259" key="2">
    <source>
        <dbReference type="Pfam" id="PF22725"/>
    </source>
</evidence>
<dbReference type="PANTHER" id="PTHR43377:SF6">
    <property type="entry name" value="GFO_IDH_MOCA-LIKE OXIDOREDUCTASE N-TERMINAL DOMAIN-CONTAINING PROTEIN"/>
    <property type="match status" value="1"/>
</dbReference>
<protein>
    <submittedName>
        <fullName evidence="3">Dehydrogenases and related proteins</fullName>
    </submittedName>
</protein>
<sequence>MIGIGLIGCGAWGVNYLKTLVSIPEIKVLYVCDLKKEILDNVRAIYPYLKLTGDYRDLLNDNNVGGVIIATPPKSHYQLASKFLAGNKAVLVEKPVTHRYREAKELAQLARKNNTILMAGHLMEYHPVVKKLREYISRGMLGELRYILLDRANLGKIRTDVSVLWDLAVHDLSIVRSLINQEPLWVSAQGGNYLQEGIWDLITVTMGFTGNLMVQIHANWMHPVKKRHVAIAGNNMMAFWDDTRDKNKLQIISYNVDIVTPELENTLPLTEQCRHFINCVKTGKEPQTGLQDILWVMRLLDLTEQSLLSHGARLYFRSDR</sequence>
<dbReference type="EMBL" id="BFAV01000102">
    <property type="protein sequence ID" value="GBF33452.1"/>
    <property type="molecule type" value="Genomic_DNA"/>
</dbReference>
<gene>
    <name evidence="3" type="ORF">DCCM_2553</name>
</gene>
<evidence type="ECO:0000313" key="4">
    <source>
        <dbReference type="Proteomes" id="UP000239549"/>
    </source>
</evidence>
<organism evidence="3 4">
    <name type="scientific">Desulfocucumis palustris</name>
    <dbReference type="NCBI Taxonomy" id="1898651"/>
    <lineage>
        <taxon>Bacteria</taxon>
        <taxon>Bacillati</taxon>
        <taxon>Bacillota</taxon>
        <taxon>Clostridia</taxon>
        <taxon>Eubacteriales</taxon>
        <taxon>Desulfocucumaceae</taxon>
        <taxon>Desulfocucumis</taxon>
    </lineage>
</organism>
<dbReference type="OrthoDB" id="9783105at2"/>
<dbReference type="InterPro" id="IPR051450">
    <property type="entry name" value="Gfo/Idh/MocA_Oxidoreductases"/>
</dbReference>
<dbReference type="Pfam" id="PF01408">
    <property type="entry name" value="GFO_IDH_MocA"/>
    <property type="match status" value="1"/>
</dbReference>
<reference evidence="4" key="1">
    <citation type="submission" date="2018-02" db="EMBL/GenBank/DDBJ databases">
        <title>Genome sequence of Desulfocucumis palustris strain NAW-5.</title>
        <authorList>
            <person name="Watanabe M."/>
            <person name="Kojima H."/>
            <person name="Fukui M."/>
        </authorList>
    </citation>
    <scope>NUCLEOTIDE SEQUENCE [LARGE SCALE GENOMIC DNA]</scope>
    <source>
        <strain evidence="4">NAW-5</strain>
    </source>
</reference>
<evidence type="ECO:0000259" key="1">
    <source>
        <dbReference type="Pfam" id="PF01408"/>
    </source>
</evidence>
<comment type="caution">
    <text evidence="3">The sequence shown here is derived from an EMBL/GenBank/DDBJ whole genome shotgun (WGS) entry which is preliminary data.</text>
</comment>
<dbReference type="Proteomes" id="UP000239549">
    <property type="component" value="Unassembled WGS sequence"/>
</dbReference>
<dbReference type="SUPFAM" id="SSF51735">
    <property type="entry name" value="NAD(P)-binding Rossmann-fold domains"/>
    <property type="match status" value="1"/>
</dbReference>
<dbReference type="AlphaFoldDB" id="A0A2L2XBJ6"/>
<dbReference type="SUPFAM" id="SSF55347">
    <property type="entry name" value="Glyceraldehyde-3-phosphate dehydrogenase-like, C-terminal domain"/>
    <property type="match status" value="1"/>
</dbReference>
<dbReference type="InterPro" id="IPR036291">
    <property type="entry name" value="NAD(P)-bd_dom_sf"/>
</dbReference>
<dbReference type="InterPro" id="IPR055170">
    <property type="entry name" value="GFO_IDH_MocA-like_dom"/>
</dbReference>
<evidence type="ECO:0000313" key="3">
    <source>
        <dbReference type="EMBL" id="GBF33452.1"/>
    </source>
</evidence>
<accession>A0A2L2XBJ6</accession>